<proteinExistence type="predicted"/>
<evidence type="ECO:0000313" key="1">
    <source>
        <dbReference type="Proteomes" id="UP000887565"/>
    </source>
</evidence>
<protein>
    <submittedName>
        <fullName evidence="2">Uncharacterized protein</fullName>
    </submittedName>
</protein>
<organism evidence="1 2">
    <name type="scientific">Romanomermis culicivorax</name>
    <name type="common">Nematode worm</name>
    <dbReference type="NCBI Taxonomy" id="13658"/>
    <lineage>
        <taxon>Eukaryota</taxon>
        <taxon>Metazoa</taxon>
        <taxon>Ecdysozoa</taxon>
        <taxon>Nematoda</taxon>
        <taxon>Enoplea</taxon>
        <taxon>Dorylaimia</taxon>
        <taxon>Mermithida</taxon>
        <taxon>Mermithoidea</taxon>
        <taxon>Mermithidae</taxon>
        <taxon>Romanomermis</taxon>
    </lineage>
</organism>
<keyword evidence="1" id="KW-1185">Reference proteome</keyword>
<dbReference type="Proteomes" id="UP000887565">
    <property type="component" value="Unplaced"/>
</dbReference>
<dbReference type="AlphaFoldDB" id="A0A915ITB7"/>
<dbReference type="WBParaSite" id="nRc.2.0.1.t17434-RA">
    <property type="protein sequence ID" value="nRc.2.0.1.t17434-RA"/>
    <property type="gene ID" value="nRc.2.0.1.g17434"/>
</dbReference>
<sequence>MTIFLKTFLIKHAEPKTNRITDAFCCIGKGLLHHLVYFCLADVTWCETDHLSLIDRPESDSRHFIYYKYCKYVNGTEDIISQKSSQNDKL</sequence>
<evidence type="ECO:0000313" key="2">
    <source>
        <dbReference type="WBParaSite" id="nRc.2.0.1.t17434-RA"/>
    </source>
</evidence>
<accession>A0A915ITB7</accession>
<name>A0A915ITB7_ROMCU</name>
<reference evidence="2" key="1">
    <citation type="submission" date="2022-11" db="UniProtKB">
        <authorList>
            <consortium name="WormBaseParasite"/>
        </authorList>
    </citation>
    <scope>IDENTIFICATION</scope>
</reference>